<protein>
    <recommendedName>
        <fullName evidence="8">Bacterioferritin-associated ferredoxin</fullName>
    </recommendedName>
</protein>
<dbReference type="PANTHER" id="PTHR37424">
    <property type="entry name" value="BACTERIOFERRITIN-ASSOCIATED FERREDOXIN"/>
    <property type="match status" value="1"/>
</dbReference>
<keyword evidence="2" id="KW-0001">2Fe-2S</keyword>
<keyword evidence="4" id="KW-0249">Electron transport</keyword>
<proteinExistence type="inferred from homology"/>
<keyword evidence="5" id="KW-0408">Iron</keyword>
<dbReference type="AlphaFoldDB" id="A0A858Q998"/>
<dbReference type="KEGG" id="metu:GNH96_10845"/>
<keyword evidence="6" id="KW-0411">Iron-sulfur</keyword>
<dbReference type="PANTHER" id="PTHR37424:SF1">
    <property type="entry name" value="BACTERIOFERRITIN-ASSOCIATED FERREDOXIN"/>
    <property type="match status" value="1"/>
</dbReference>
<comment type="cofactor">
    <cofactor evidence="7">
        <name>[2Fe-2S] cluster</name>
        <dbReference type="ChEBI" id="CHEBI:190135"/>
    </cofactor>
</comment>
<dbReference type="GO" id="GO:0046872">
    <property type="term" value="F:metal ion binding"/>
    <property type="evidence" value="ECO:0007669"/>
    <property type="project" value="UniProtKB-KW"/>
</dbReference>
<dbReference type="EMBL" id="CP046565">
    <property type="protein sequence ID" value="QJD30420.1"/>
    <property type="molecule type" value="Genomic_DNA"/>
</dbReference>
<evidence type="ECO:0000256" key="9">
    <source>
        <dbReference type="ARBA" id="ARBA00046332"/>
    </source>
</evidence>
<evidence type="ECO:0000256" key="1">
    <source>
        <dbReference type="ARBA" id="ARBA00022448"/>
    </source>
</evidence>
<accession>A0A858Q998</accession>
<evidence type="ECO:0000256" key="8">
    <source>
        <dbReference type="ARBA" id="ARBA00039386"/>
    </source>
</evidence>
<evidence type="ECO:0000256" key="2">
    <source>
        <dbReference type="ARBA" id="ARBA00022714"/>
    </source>
</evidence>
<dbReference type="Proteomes" id="UP000503004">
    <property type="component" value="Chromosome"/>
</dbReference>
<keyword evidence="1" id="KW-0813">Transport</keyword>
<dbReference type="RefSeq" id="WP_169603696.1">
    <property type="nucleotide sequence ID" value="NZ_CP046565.1"/>
</dbReference>
<evidence type="ECO:0000256" key="6">
    <source>
        <dbReference type="ARBA" id="ARBA00023014"/>
    </source>
</evidence>
<evidence type="ECO:0000256" key="3">
    <source>
        <dbReference type="ARBA" id="ARBA00022723"/>
    </source>
</evidence>
<dbReference type="Gene3D" id="1.10.10.1100">
    <property type="entry name" value="BFD-like [2Fe-2S]-binding domain"/>
    <property type="match status" value="1"/>
</dbReference>
<evidence type="ECO:0000313" key="12">
    <source>
        <dbReference type="Proteomes" id="UP000503004"/>
    </source>
</evidence>
<sequence>MYVCICRNVTERQVREAVVRHGVCNLRTLRKRMDACSQCGKCALEVKTLIQETAAENAMLEQQDMAA</sequence>
<evidence type="ECO:0000256" key="5">
    <source>
        <dbReference type="ARBA" id="ARBA00023004"/>
    </source>
</evidence>
<dbReference type="InterPro" id="IPR052371">
    <property type="entry name" value="BFD-associated_ferredoxin"/>
</dbReference>
<organism evidence="11 12">
    <name type="scientific">Methylococcus geothermalis</name>
    <dbReference type="NCBI Taxonomy" id="2681310"/>
    <lineage>
        <taxon>Bacteria</taxon>
        <taxon>Pseudomonadati</taxon>
        <taxon>Pseudomonadota</taxon>
        <taxon>Gammaproteobacteria</taxon>
        <taxon>Methylococcales</taxon>
        <taxon>Methylococcaceae</taxon>
        <taxon>Methylococcus</taxon>
    </lineage>
</organism>
<name>A0A858Q998_9GAMM</name>
<evidence type="ECO:0000313" key="11">
    <source>
        <dbReference type="EMBL" id="QJD30420.1"/>
    </source>
</evidence>
<evidence type="ECO:0000259" key="10">
    <source>
        <dbReference type="Pfam" id="PF04324"/>
    </source>
</evidence>
<comment type="similarity">
    <text evidence="9">Belongs to the Bfd family.</text>
</comment>
<feature type="domain" description="BFD-like [2Fe-2S]-binding" evidence="10">
    <location>
        <begin position="2"/>
        <end position="52"/>
    </location>
</feature>
<evidence type="ECO:0000256" key="4">
    <source>
        <dbReference type="ARBA" id="ARBA00022982"/>
    </source>
</evidence>
<keyword evidence="3" id="KW-0479">Metal-binding</keyword>
<evidence type="ECO:0000256" key="7">
    <source>
        <dbReference type="ARBA" id="ARBA00034078"/>
    </source>
</evidence>
<dbReference type="Pfam" id="PF04324">
    <property type="entry name" value="Fer2_BFD"/>
    <property type="match status" value="1"/>
</dbReference>
<dbReference type="InterPro" id="IPR041854">
    <property type="entry name" value="BFD-like_2Fe2S-bd_dom_sf"/>
</dbReference>
<gene>
    <name evidence="11" type="ORF">GNH96_10845</name>
</gene>
<dbReference type="InterPro" id="IPR007419">
    <property type="entry name" value="BFD-like_2Fe2S-bd_dom"/>
</dbReference>
<reference evidence="12" key="1">
    <citation type="submission" date="2019-12" db="EMBL/GenBank/DDBJ databases">
        <authorList>
            <person name="Awala S.I."/>
            <person name="Rhee S.K."/>
        </authorList>
    </citation>
    <scope>NUCLEOTIDE SEQUENCE [LARGE SCALE GENOMIC DNA]</scope>
    <source>
        <strain evidence="12">IM1</strain>
    </source>
</reference>
<keyword evidence="12" id="KW-1185">Reference proteome</keyword>
<dbReference type="GO" id="GO:0051537">
    <property type="term" value="F:2 iron, 2 sulfur cluster binding"/>
    <property type="evidence" value="ECO:0007669"/>
    <property type="project" value="UniProtKB-KW"/>
</dbReference>